<name>A0A921I3X7_9BACE</name>
<gene>
    <name evidence="1" type="ORF">K8V07_02800</name>
</gene>
<evidence type="ECO:0000313" key="2">
    <source>
        <dbReference type="Proteomes" id="UP000747074"/>
    </source>
</evidence>
<dbReference type="Proteomes" id="UP000747074">
    <property type="component" value="Unassembled WGS sequence"/>
</dbReference>
<evidence type="ECO:0008006" key="3">
    <source>
        <dbReference type="Google" id="ProtNLM"/>
    </source>
</evidence>
<proteinExistence type="predicted"/>
<sequence length="56" mass="6173">MIDGNSIIVSSPEVAFPIAVRYAWADNPICNLYNGVNLPASPFRTDDWQGITYGNK</sequence>
<evidence type="ECO:0000313" key="1">
    <source>
        <dbReference type="EMBL" id="HJG10840.1"/>
    </source>
</evidence>
<dbReference type="EMBL" id="DYVL01000045">
    <property type="protein sequence ID" value="HJG10840.1"/>
    <property type="molecule type" value="Genomic_DNA"/>
</dbReference>
<accession>A0A921I3X7</accession>
<protein>
    <recommendedName>
        <fullName evidence="3">Sialic acid-specific 9-O-acetylesterase</fullName>
    </recommendedName>
</protein>
<dbReference type="AlphaFoldDB" id="A0A921I3X7"/>
<reference evidence="1" key="2">
    <citation type="submission" date="2021-09" db="EMBL/GenBank/DDBJ databases">
        <authorList>
            <person name="Gilroy R."/>
        </authorList>
    </citation>
    <scope>NUCLEOTIDE SEQUENCE</scope>
    <source>
        <strain evidence="1">CHK154-13316</strain>
    </source>
</reference>
<organism evidence="1 2">
    <name type="scientific">Bacteroides xylanisolvens</name>
    <dbReference type="NCBI Taxonomy" id="371601"/>
    <lineage>
        <taxon>Bacteria</taxon>
        <taxon>Pseudomonadati</taxon>
        <taxon>Bacteroidota</taxon>
        <taxon>Bacteroidia</taxon>
        <taxon>Bacteroidales</taxon>
        <taxon>Bacteroidaceae</taxon>
        <taxon>Bacteroides</taxon>
    </lineage>
</organism>
<reference evidence="1" key="1">
    <citation type="journal article" date="2021" name="PeerJ">
        <title>Extensive microbial diversity within the chicken gut microbiome revealed by metagenomics and culture.</title>
        <authorList>
            <person name="Gilroy R."/>
            <person name="Ravi A."/>
            <person name="Getino M."/>
            <person name="Pursley I."/>
            <person name="Horton D.L."/>
            <person name="Alikhan N.F."/>
            <person name="Baker D."/>
            <person name="Gharbi K."/>
            <person name="Hall N."/>
            <person name="Watson M."/>
            <person name="Adriaenssens E.M."/>
            <person name="Foster-Nyarko E."/>
            <person name="Jarju S."/>
            <person name="Secka A."/>
            <person name="Antonio M."/>
            <person name="Oren A."/>
            <person name="Chaudhuri R.R."/>
            <person name="La Ragione R."/>
            <person name="Hildebrand F."/>
            <person name="Pallen M.J."/>
        </authorList>
    </citation>
    <scope>NUCLEOTIDE SEQUENCE</scope>
    <source>
        <strain evidence="1">CHK154-13316</strain>
    </source>
</reference>
<comment type="caution">
    <text evidence="1">The sequence shown here is derived from an EMBL/GenBank/DDBJ whole genome shotgun (WGS) entry which is preliminary data.</text>
</comment>